<accession>A0AAV7BX51</accession>
<dbReference type="AlphaFoldDB" id="A0AAV7BX51"/>
<gene>
    <name evidence="1" type="ORF">GDO81_010133</name>
</gene>
<sequence>MNWVGGSRSRMIFKQERQKQREYFEKQKMKTKLKLLESPHSTNAALSLDLLNLQVINTISKKKLSNQQPQHVDICKRQETFSDLKRNIQLPMSPITTPSKICLDDTETISLTKAVEGSAFEDPNNYITKQEHNNEKIDLASSRNDLYSEAHKKRPELEPGSKNCSYDKCSDISSISLESENLTKYKGKLPLLHSAPHISNPRLFEMQDEMAPNFHKSSQSGKRDAAVQCNLEQERKVLGHSDNN</sequence>
<keyword evidence="2" id="KW-1185">Reference proteome</keyword>
<protein>
    <submittedName>
        <fullName evidence="1">Uncharacterized protein</fullName>
    </submittedName>
</protein>
<evidence type="ECO:0000313" key="1">
    <source>
        <dbReference type="EMBL" id="KAG8577300.1"/>
    </source>
</evidence>
<comment type="caution">
    <text evidence="1">The sequence shown here is derived from an EMBL/GenBank/DDBJ whole genome shotgun (WGS) entry which is preliminary data.</text>
</comment>
<reference evidence="1" key="1">
    <citation type="thesis" date="2020" institute="ProQuest LLC" country="789 East Eisenhower Parkway, Ann Arbor, MI, USA">
        <title>Comparative Genomics and Chromosome Evolution.</title>
        <authorList>
            <person name="Mudd A.B."/>
        </authorList>
    </citation>
    <scope>NUCLEOTIDE SEQUENCE</scope>
    <source>
        <strain evidence="1">237g6f4</strain>
        <tissue evidence="1">Blood</tissue>
    </source>
</reference>
<organism evidence="1 2">
    <name type="scientific">Engystomops pustulosus</name>
    <name type="common">Tungara frog</name>
    <name type="synonym">Physalaemus pustulosus</name>
    <dbReference type="NCBI Taxonomy" id="76066"/>
    <lineage>
        <taxon>Eukaryota</taxon>
        <taxon>Metazoa</taxon>
        <taxon>Chordata</taxon>
        <taxon>Craniata</taxon>
        <taxon>Vertebrata</taxon>
        <taxon>Euteleostomi</taxon>
        <taxon>Amphibia</taxon>
        <taxon>Batrachia</taxon>
        <taxon>Anura</taxon>
        <taxon>Neobatrachia</taxon>
        <taxon>Hyloidea</taxon>
        <taxon>Leptodactylidae</taxon>
        <taxon>Leiuperinae</taxon>
        <taxon>Engystomops</taxon>
    </lineage>
</organism>
<dbReference type="InterPro" id="IPR027883">
    <property type="entry name" value="Redic1-like"/>
</dbReference>
<evidence type="ECO:0000313" key="2">
    <source>
        <dbReference type="Proteomes" id="UP000824782"/>
    </source>
</evidence>
<proteinExistence type="predicted"/>
<dbReference type="Proteomes" id="UP000824782">
    <property type="component" value="Unassembled WGS sequence"/>
</dbReference>
<dbReference type="PANTHER" id="PTHR35158:SF1">
    <property type="entry name" value="CDNA SEQUENCE CN725425"/>
    <property type="match status" value="1"/>
</dbReference>
<dbReference type="PANTHER" id="PTHR35158">
    <property type="entry name" value="CDNA SEQUENCE CN725425"/>
    <property type="match status" value="1"/>
</dbReference>
<name>A0AAV7BX51_ENGPU</name>
<dbReference type="EMBL" id="WNYA01000004">
    <property type="protein sequence ID" value="KAG8577300.1"/>
    <property type="molecule type" value="Genomic_DNA"/>
</dbReference>